<proteinExistence type="predicted"/>
<dbReference type="Pfam" id="PF07485">
    <property type="entry name" value="DUF1529"/>
    <property type="match status" value="1"/>
</dbReference>
<organism evidence="1 2">
    <name type="scientific">Symbiobacterium terraclitae</name>
    <dbReference type="NCBI Taxonomy" id="557451"/>
    <lineage>
        <taxon>Bacteria</taxon>
        <taxon>Bacillati</taxon>
        <taxon>Bacillota</taxon>
        <taxon>Clostridia</taxon>
        <taxon>Eubacteriales</taxon>
        <taxon>Symbiobacteriaceae</taxon>
        <taxon>Symbiobacterium</taxon>
    </lineage>
</organism>
<reference evidence="1 2" key="1">
    <citation type="submission" date="2021-03" db="EMBL/GenBank/DDBJ databases">
        <title>Genomic Encyclopedia of Type Strains, Phase IV (KMG-IV): sequencing the most valuable type-strain genomes for metagenomic binning, comparative biology and taxonomic classification.</title>
        <authorList>
            <person name="Goeker M."/>
        </authorList>
    </citation>
    <scope>NUCLEOTIDE SEQUENCE [LARGE SCALE GENOMIC DNA]</scope>
    <source>
        <strain evidence="1 2">DSM 27138</strain>
    </source>
</reference>
<evidence type="ECO:0008006" key="3">
    <source>
        <dbReference type="Google" id="ProtNLM"/>
    </source>
</evidence>
<name>A0ABS4JX73_9FIRM</name>
<dbReference type="RefSeq" id="WP_209467687.1">
    <property type="nucleotide sequence ID" value="NZ_JAGGLG010000031.1"/>
</dbReference>
<gene>
    <name evidence="1" type="ORF">J2Z79_003023</name>
</gene>
<protein>
    <recommendedName>
        <fullName evidence="3">DUF1259 domain-containing protein</fullName>
    </recommendedName>
</protein>
<accession>A0ABS4JX73</accession>
<dbReference type="EMBL" id="JAGGLG010000031">
    <property type="protein sequence ID" value="MBP2019581.1"/>
    <property type="molecule type" value="Genomic_DNA"/>
</dbReference>
<sequence length="147" mass="16504">MSSRKRSVCNRCARLARIVDGTPACIDGACLIQLLRSDLSPTILGQRSRSPLVLPVFFSIERSDEEGRTLNLGEAVLRQSEVNRVISVLRRNGIVVTALHNHWLFEQPRLMYVHWEAVSDPERFLRASLEALEAAGVETRPLVADEI</sequence>
<dbReference type="Proteomes" id="UP001519289">
    <property type="component" value="Unassembled WGS sequence"/>
</dbReference>
<keyword evidence="2" id="KW-1185">Reference proteome</keyword>
<dbReference type="InterPro" id="IPR011094">
    <property type="entry name" value="Uncharacterised_LppY/LpqO"/>
</dbReference>
<evidence type="ECO:0000313" key="1">
    <source>
        <dbReference type="EMBL" id="MBP2019581.1"/>
    </source>
</evidence>
<evidence type="ECO:0000313" key="2">
    <source>
        <dbReference type="Proteomes" id="UP001519289"/>
    </source>
</evidence>
<comment type="caution">
    <text evidence="1">The sequence shown here is derived from an EMBL/GenBank/DDBJ whole genome shotgun (WGS) entry which is preliminary data.</text>
</comment>